<dbReference type="Pfam" id="PF00441">
    <property type="entry name" value="Acyl-CoA_dh_1"/>
    <property type="match status" value="1"/>
</dbReference>
<evidence type="ECO:0000256" key="3">
    <source>
        <dbReference type="ARBA" id="ARBA00022630"/>
    </source>
</evidence>
<dbReference type="GO" id="GO:0003995">
    <property type="term" value="F:acyl-CoA dehydrogenase activity"/>
    <property type="evidence" value="ECO:0007669"/>
    <property type="project" value="InterPro"/>
</dbReference>
<protein>
    <recommendedName>
        <fullName evidence="5">Acyl-CoA dehydrogenase/oxidase C-terminal domain-containing protein</fullName>
    </recommendedName>
</protein>
<gene>
    <name evidence="6" type="ORF">S01H4_29637</name>
</gene>
<dbReference type="AlphaFoldDB" id="X1BKV7"/>
<evidence type="ECO:0000256" key="2">
    <source>
        <dbReference type="ARBA" id="ARBA00009347"/>
    </source>
</evidence>
<evidence type="ECO:0000313" key="6">
    <source>
        <dbReference type="EMBL" id="GAG81827.1"/>
    </source>
</evidence>
<organism evidence="6">
    <name type="scientific">marine sediment metagenome</name>
    <dbReference type="NCBI Taxonomy" id="412755"/>
    <lineage>
        <taxon>unclassified sequences</taxon>
        <taxon>metagenomes</taxon>
        <taxon>ecological metagenomes</taxon>
    </lineage>
</organism>
<dbReference type="PANTHER" id="PTHR43884:SF12">
    <property type="entry name" value="ISOVALERYL-COA DEHYDROGENASE, MITOCHONDRIAL-RELATED"/>
    <property type="match status" value="1"/>
</dbReference>
<dbReference type="SUPFAM" id="SSF56645">
    <property type="entry name" value="Acyl-CoA dehydrogenase NM domain-like"/>
    <property type="match status" value="1"/>
</dbReference>
<evidence type="ECO:0000256" key="1">
    <source>
        <dbReference type="ARBA" id="ARBA00001974"/>
    </source>
</evidence>
<dbReference type="Gene3D" id="2.40.110.10">
    <property type="entry name" value="Butyryl-CoA Dehydrogenase, subunit A, domain 2"/>
    <property type="match status" value="1"/>
</dbReference>
<dbReference type="InterPro" id="IPR046373">
    <property type="entry name" value="Acyl-CoA_Oxase/DH_mid-dom_sf"/>
</dbReference>
<evidence type="ECO:0000259" key="5">
    <source>
        <dbReference type="Pfam" id="PF00441"/>
    </source>
</evidence>
<feature type="non-terminal residue" evidence="6">
    <location>
        <position position="1"/>
    </location>
</feature>
<comment type="caution">
    <text evidence="6">The sequence shown here is derived from an EMBL/GenBank/DDBJ whole genome shotgun (WGS) entry which is preliminary data.</text>
</comment>
<proteinExistence type="inferred from homology"/>
<keyword evidence="3" id="KW-0285">Flavoprotein</keyword>
<name>X1BKV7_9ZZZZ</name>
<dbReference type="SUPFAM" id="SSF47203">
    <property type="entry name" value="Acyl-CoA dehydrogenase C-terminal domain-like"/>
    <property type="match status" value="1"/>
</dbReference>
<dbReference type="InterPro" id="IPR009100">
    <property type="entry name" value="AcylCoA_DH/oxidase_NM_dom_sf"/>
</dbReference>
<reference evidence="6" key="1">
    <citation type="journal article" date="2014" name="Front. Microbiol.">
        <title>High frequency of phylogenetically diverse reductive dehalogenase-homologous genes in deep subseafloor sedimentary metagenomes.</title>
        <authorList>
            <person name="Kawai M."/>
            <person name="Futagami T."/>
            <person name="Toyoda A."/>
            <person name="Takaki Y."/>
            <person name="Nishi S."/>
            <person name="Hori S."/>
            <person name="Arai W."/>
            <person name="Tsubouchi T."/>
            <person name="Morono Y."/>
            <person name="Uchiyama I."/>
            <person name="Ito T."/>
            <person name="Fujiyama A."/>
            <person name="Inagaki F."/>
            <person name="Takami H."/>
        </authorList>
    </citation>
    <scope>NUCLEOTIDE SEQUENCE</scope>
    <source>
        <strain evidence="6">Expedition CK06-06</strain>
    </source>
</reference>
<dbReference type="PANTHER" id="PTHR43884">
    <property type="entry name" value="ACYL-COA DEHYDROGENASE"/>
    <property type="match status" value="1"/>
</dbReference>
<accession>X1BKV7</accession>
<comment type="cofactor">
    <cofactor evidence="1">
        <name>FAD</name>
        <dbReference type="ChEBI" id="CHEBI:57692"/>
    </cofactor>
</comment>
<evidence type="ECO:0000256" key="4">
    <source>
        <dbReference type="ARBA" id="ARBA00022827"/>
    </source>
</evidence>
<dbReference type="InterPro" id="IPR006089">
    <property type="entry name" value="Acyl-CoA_DH_CS"/>
</dbReference>
<dbReference type="InterPro" id="IPR009075">
    <property type="entry name" value="AcylCo_DH/oxidase_C"/>
</dbReference>
<dbReference type="InterPro" id="IPR036250">
    <property type="entry name" value="AcylCo_DH-like_C"/>
</dbReference>
<dbReference type="EMBL" id="BART01015231">
    <property type="protein sequence ID" value="GAG81827.1"/>
    <property type="molecule type" value="Genomic_DNA"/>
</dbReference>
<dbReference type="PROSITE" id="PS00073">
    <property type="entry name" value="ACYL_COA_DH_2"/>
    <property type="match status" value="1"/>
</dbReference>
<comment type="similarity">
    <text evidence="2">Belongs to the acyl-CoA dehydrogenase family.</text>
</comment>
<feature type="domain" description="Acyl-CoA dehydrogenase/oxidase C-terminal" evidence="5">
    <location>
        <begin position="56"/>
        <end position="204"/>
    </location>
</feature>
<dbReference type="Gene3D" id="1.20.140.10">
    <property type="entry name" value="Butyryl-CoA Dehydrogenase, subunit A, domain 3"/>
    <property type="match status" value="1"/>
</dbReference>
<sequence length="211" mass="23589">DVKSKDGMSAFIVDTKSDGFSVVQDHDLLGMKSARVSWLKLDNVRVPSDMVLGELGQGFRILMDELDSERTAIAGEAIGYGRTPYEIAVKYSTERHQFGRPIKAFEGVSFKIADMAMKLEAGRALTLTAARMYDRGEKITKEASIAKLYTTEAAIQITNDALQILGGQGYTTDYPIERFLRDARLMTIGGGTAEILRFIIQREVYREFFPR</sequence>
<dbReference type="FunFam" id="1.20.140.10:FF:000004">
    <property type="entry name" value="Acyl-CoA dehydrogenase FadE25"/>
    <property type="match status" value="1"/>
</dbReference>
<keyword evidence="4" id="KW-0274">FAD</keyword>